<evidence type="ECO:0000256" key="2">
    <source>
        <dbReference type="ARBA" id="ARBA00022908"/>
    </source>
</evidence>
<dbReference type="SUPFAM" id="SSF56349">
    <property type="entry name" value="DNA breaking-rejoining enzymes"/>
    <property type="match status" value="1"/>
</dbReference>
<dbReference type="InterPro" id="IPR053876">
    <property type="entry name" value="Phage_int_M"/>
</dbReference>
<dbReference type="EMBL" id="JBHSGG010000043">
    <property type="protein sequence ID" value="MFC4729433.1"/>
    <property type="molecule type" value="Genomic_DNA"/>
</dbReference>
<dbReference type="Pfam" id="PF00589">
    <property type="entry name" value="Phage_integrase"/>
    <property type="match status" value="1"/>
</dbReference>
<dbReference type="InterPro" id="IPR025166">
    <property type="entry name" value="Integrase_DNA_bind_dom"/>
</dbReference>
<dbReference type="InterPro" id="IPR013762">
    <property type="entry name" value="Integrase-like_cat_sf"/>
</dbReference>
<sequence length="634" mass="71450">MALTDAVVRHAKATGKDYTLPDFDGLTLSVSAAGTKAWFFRYYWLGRQKRMSFGHYPEIGLREARLERDKARALVAKGINPQRQRTQDRRLATDAEQYTFQAVYDKWFAFRQQSRLKKTGRNVTLGTLPRIFSNDVLPSLRKRSVYEINRADLLGIVGRIEKRGAPSIAEKVRTWLNQLFRYALVIVPGLERNPASDLDVVAMPAPPVRHNPFLRMPELPEFLQLLRKYPGRLQTQVGVRMLFLTGVRTGELRLATPDQFHLDDGLWIIPPDVVKQLELKMQKENLRTEDIPPYIVPLSVQAVEIVRHMLDRLKPAQKYLFPGAKCLKQRISENTLNGAIKRLGYAGRLTGHGIRATISTALNELGYPDKWIDAQLSHVDPNPVRRTYNHAEYVDQRRHMMQDWADRLDLLEQGEIEAACNPLNIQLEGLPVLEAGMNLQAPLASAETQKLVLSKPAAVAAAPQPVQVQAVPVRRLSAVRAPKTEPAISNVQRERMILLDILESPHNLSVADYAKLAGKSRRWITYEVTAGNLLSISLGNRGQRVPDWQLDPLKRRLVQAVFKQTARGVDPWEIYHALMQPCAEFGGESAVEAVTAENLGVAVKAVCRTLAMQVFDGPVPHREGYRSTRPSALV</sequence>
<dbReference type="Pfam" id="PF22022">
    <property type="entry name" value="Phage_int_M"/>
    <property type="match status" value="1"/>
</dbReference>
<evidence type="ECO:0000313" key="7">
    <source>
        <dbReference type="Proteomes" id="UP001595892"/>
    </source>
</evidence>
<comment type="similarity">
    <text evidence="1">Belongs to the 'phage' integrase family.</text>
</comment>
<dbReference type="InterPro" id="IPR038488">
    <property type="entry name" value="Integrase_DNA-bd_sf"/>
</dbReference>
<protein>
    <submittedName>
        <fullName evidence="6">Tyrosine-type recombinase/integrase</fullName>
    </submittedName>
</protein>
<dbReference type="PANTHER" id="PTHR30629">
    <property type="entry name" value="PROPHAGE INTEGRASE"/>
    <property type="match status" value="1"/>
</dbReference>
<dbReference type="Gene3D" id="1.10.150.130">
    <property type="match status" value="1"/>
</dbReference>
<accession>A0ABV9NRB4</accession>
<dbReference type="Proteomes" id="UP001595892">
    <property type="component" value="Unassembled WGS sequence"/>
</dbReference>
<organism evidence="6 7">
    <name type="scientific">Coralloluteibacterium thermophilum</name>
    <dbReference type="NCBI Taxonomy" id="2707049"/>
    <lineage>
        <taxon>Bacteria</taxon>
        <taxon>Pseudomonadati</taxon>
        <taxon>Pseudomonadota</taxon>
        <taxon>Gammaproteobacteria</taxon>
        <taxon>Lysobacterales</taxon>
        <taxon>Lysobacteraceae</taxon>
        <taxon>Coralloluteibacterium</taxon>
    </lineage>
</organism>
<evidence type="ECO:0000256" key="4">
    <source>
        <dbReference type="ARBA" id="ARBA00023172"/>
    </source>
</evidence>
<name>A0ABV9NRB4_9GAMM</name>
<evidence type="ECO:0000256" key="1">
    <source>
        <dbReference type="ARBA" id="ARBA00008857"/>
    </source>
</evidence>
<keyword evidence="2" id="KW-0229">DNA integration</keyword>
<dbReference type="InterPro" id="IPR010998">
    <property type="entry name" value="Integrase_recombinase_N"/>
</dbReference>
<evidence type="ECO:0000256" key="3">
    <source>
        <dbReference type="ARBA" id="ARBA00023125"/>
    </source>
</evidence>
<comment type="caution">
    <text evidence="6">The sequence shown here is derived from an EMBL/GenBank/DDBJ whole genome shotgun (WGS) entry which is preliminary data.</text>
</comment>
<dbReference type="Gene3D" id="1.10.443.10">
    <property type="entry name" value="Intergrase catalytic core"/>
    <property type="match status" value="1"/>
</dbReference>
<dbReference type="PANTHER" id="PTHR30629:SF2">
    <property type="entry name" value="PROPHAGE INTEGRASE INTS-RELATED"/>
    <property type="match status" value="1"/>
</dbReference>
<gene>
    <name evidence="6" type="ORF">ACFO3Q_14785</name>
</gene>
<dbReference type="Pfam" id="PF13356">
    <property type="entry name" value="Arm-DNA-bind_3"/>
    <property type="match status" value="1"/>
</dbReference>
<dbReference type="InterPro" id="IPR011010">
    <property type="entry name" value="DNA_brk_join_enz"/>
</dbReference>
<dbReference type="PROSITE" id="PS51898">
    <property type="entry name" value="TYR_RECOMBINASE"/>
    <property type="match status" value="1"/>
</dbReference>
<keyword evidence="3" id="KW-0238">DNA-binding</keyword>
<dbReference type="Gene3D" id="3.30.160.390">
    <property type="entry name" value="Integrase, DNA-binding domain"/>
    <property type="match status" value="1"/>
</dbReference>
<dbReference type="InterPro" id="IPR002104">
    <property type="entry name" value="Integrase_catalytic"/>
</dbReference>
<reference evidence="7" key="1">
    <citation type="journal article" date="2019" name="Int. J. Syst. Evol. Microbiol.">
        <title>The Global Catalogue of Microorganisms (GCM) 10K type strain sequencing project: providing services to taxonomists for standard genome sequencing and annotation.</title>
        <authorList>
            <consortium name="The Broad Institute Genomics Platform"/>
            <consortium name="The Broad Institute Genome Sequencing Center for Infectious Disease"/>
            <person name="Wu L."/>
            <person name="Ma J."/>
        </authorList>
    </citation>
    <scope>NUCLEOTIDE SEQUENCE [LARGE SCALE GENOMIC DNA]</scope>
    <source>
        <strain evidence="7">CGMCC 1.13574</strain>
    </source>
</reference>
<dbReference type="RefSeq" id="WP_377005508.1">
    <property type="nucleotide sequence ID" value="NZ_JBHSGG010000043.1"/>
</dbReference>
<evidence type="ECO:0000313" key="6">
    <source>
        <dbReference type="EMBL" id="MFC4729433.1"/>
    </source>
</evidence>
<keyword evidence="7" id="KW-1185">Reference proteome</keyword>
<dbReference type="InterPro" id="IPR050808">
    <property type="entry name" value="Phage_Integrase"/>
</dbReference>
<dbReference type="CDD" id="cd00801">
    <property type="entry name" value="INT_P4_C"/>
    <property type="match status" value="1"/>
</dbReference>
<proteinExistence type="inferred from homology"/>
<evidence type="ECO:0000259" key="5">
    <source>
        <dbReference type="PROSITE" id="PS51898"/>
    </source>
</evidence>
<feature type="domain" description="Tyr recombinase" evidence="5">
    <location>
        <begin position="209"/>
        <end position="401"/>
    </location>
</feature>
<keyword evidence="4" id="KW-0233">DNA recombination</keyword>